<protein>
    <submittedName>
        <fullName evidence="2">Uncharacterized protein</fullName>
    </submittedName>
</protein>
<proteinExistence type="predicted"/>
<reference evidence="2" key="1">
    <citation type="journal article" date="2023" name="Comput. Struct. Biotechnol. J.">
        <title>Discovery of a novel marine Bacteroidetes with a rich repertoire of carbohydrate-active enzymes.</title>
        <authorList>
            <person name="Chen B."/>
            <person name="Liu G."/>
            <person name="Chen Q."/>
            <person name="Wang H."/>
            <person name="Liu L."/>
            <person name="Tang K."/>
        </authorList>
    </citation>
    <scope>NUCLEOTIDE SEQUENCE</scope>
    <source>
        <strain evidence="2">TK19036</strain>
    </source>
</reference>
<name>A0AA49GTD8_9BACT</name>
<evidence type="ECO:0000313" key="2">
    <source>
        <dbReference type="EMBL" id="WKN37214.1"/>
    </source>
</evidence>
<dbReference type="AlphaFoldDB" id="A0AA49GTD8"/>
<sequence>MRNIFKKSIVAETSESVMDMQPRGVHHTVSYRGEFNETWKHLRDEVRNTTLPDPKELYVESRDIYSYDVKVSSPKLCAPQKINTVNKTAEQHCNVMKLTGGLFSSANTAAQEEEVVESKVETGKDESSVSQITSTFESEIIEYALESTEKASQEYAISTNYHYEITIGESLVYSFCEGISATSDYGSKKYVSTTQNTAQESGKDISLVEQIVLESFLPVSPKASAYSGFRGKSDFSGRPQNQRAKNRHRPEKLAKRLQNRSMKDRHVTGKPTNNQQNQKWKGWYREEVFVQTTVS</sequence>
<gene>
    <name evidence="2" type="ORF">K4G66_00640</name>
</gene>
<reference evidence="2" key="2">
    <citation type="journal article" date="2024" name="Antonie Van Leeuwenhoek">
        <title>Roseihalotalea indica gen. nov., sp. nov., a halophilic Bacteroidetes from mesopelagic Southwest Indian Ocean with higher carbohydrate metabolic potential.</title>
        <authorList>
            <person name="Chen B."/>
            <person name="Zhang M."/>
            <person name="Lin D."/>
            <person name="Ye J."/>
            <person name="Tang K."/>
        </authorList>
    </citation>
    <scope>NUCLEOTIDE SEQUENCE</scope>
    <source>
        <strain evidence="2">TK19036</strain>
    </source>
</reference>
<accession>A0AA49GTD8</accession>
<dbReference type="EMBL" id="CP120682">
    <property type="protein sequence ID" value="WKN37214.1"/>
    <property type="molecule type" value="Genomic_DNA"/>
</dbReference>
<organism evidence="2">
    <name type="scientific">Roseihalotalea indica</name>
    <dbReference type="NCBI Taxonomy" id="2867963"/>
    <lineage>
        <taxon>Bacteria</taxon>
        <taxon>Pseudomonadati</taxon>
        <taxon>Bacteroidota</taxon>
        <taxon>Cytophagia</taxon>
        <taxon>Cytophagales</taxon>
        <taxon>Catalimonadaceae</taxon>
        <taxon>Roseihalotalea</taxon>
    </lineage>
</organism>
<evidence type="ECO:0000256" key="1">
    <source>
        <dbReference type="SAM" id="MobiDB-lite"/>
    </source>
</evidence>
<feature type="compositionally biased region" description="Basic residues" evidence="1">
    <location>
        <begin position="244"/>
        <end position="258"/>
    </location>
</feature>
<feature type="region of interest" description="Disordered" evidence="1">
    <location>
        <begin position="228"/>
        <end position="278"/>
    </location>
</feature>